<dbReference type="EMBL" id="CP012117">
    <property type="protein sequence ID" value="ANP28502.1"/>
    <property type="molecule type" value="Genomic_DNA"/>
</dbReference>
<organism evidence="3 4">
    <name type="scientific">Dermabacter vaginalis</name>
    <dbReference type="NCBI Taxonomy" id="1630135"/>
    <lineage>
        <taxon>Bacteria</taxon>
        <taxon>Bacillati</taxon>
        <taxon>Actinomycetota</taxon>
        <taxon>Actinomycetes</taxon>
        <taxon>Micrococcales</taxon>
        <taxon>Dermabacteraceae</taxon>
        <taxon>Dermabacter</taxon>
    </lineage>
</organism>
<evidence type="ECO:0000313" key="4">
    <source>
        <dbReference type="Proteomes" id="UP000092596"/>
    </source>
</evidence>
<dbReference type="AlphaFoldDB" id="A0A1B0ZKV9"/>
<evidence type="ECO:0008006" key="5">
    <source>
        <dbReference type="Google" id="ProtNLM"/>
    </source>
</evidence>
<dbReference type="Proteomes" id="UP000092596">
    <property type="component" value="Chromosome"/>
</dbReference>
<keyword evidence="2" id="KW-0812">Transmembrane</keyword>
<dbReference type="KEGG" id="dva:DAD186_19520"/>
<accession>A0A1B0ZKV9</accession>
<protein>
    <recommendedName>
        <fullName evidence="5">DUF3153 domain-containing protein</fullName>
    </recommendedName>
</protein>
<evidence type="ECO:0000256" key="1">
    <source>
        <dbReference type="SAM" id="MobiDB-lite"/>
    </source>
</evidence>
<sequence>MTMTQPRALKKIAALLMIPFVLLVAGCGKLEATLTVESDEKVVLEGVVTGQTSSLDLIGATPSDVCSAKDTTNDGGETTQGKVEVKLTESGDTFECEFTSTVEDAKDIKKILTYDEDSNTYTLKSMLPLPRIADQLAGGGFTADVTIVMPGKVTESSVGTIDGNKVHITDIKEFLSEYEIKSEGSGFPWLIVIIVVVVLVLLFVVVAAAAALFFLMRKKKKGAAANVQNFQQQGQPPFSQNPSPAFPQQAQQFQQPQWSQPHNQAPQQSQPPQGNGPQNFYGDQGPTSANH</sequence>
<proteinExistence type="predicted"/>
<feature type="transmembrane region" description="Helical" evidence="2">
    <location>
        <begin position="189"/>
        <end position="215"/>
    </location>
</feature>
<keyword evidence="2" id="KW-0472">Membrane</keyword>
<dbReference type="STRING" id="1630135.DAD186_19520"/>
<feature type="compositionally biased region" description="Low complexity" evidence="1">
    <location>
        <begin position="235"/>
        <end position="278"/>
    </location>
</feature>
<dbReference type="RefSeq" id="WP_065248478.1">
    <property type="nucleotide sequence ID" value="NZ_CP012117.1"/>
</dbReference>
<name>A0A1B0ZKV9_9MICO</name>
<keyword evidence="2" id="KW-1133">Transmembrane helix</keyword>
<feature type="region of interest" description="Disordered" evidence="1">
    <location>
        <begin position="232"/>
        <end position="291"/>
    </location>
</feature>
<gene>
    <name evidence="3" type="ORF">DAD186_19520</name>
</gene>
<evidence type="ECO:0000313" key="3">
    <source>
        <dbReference type="EMBL" id="ANP28502.1"/>
    </source>
</evidence>
<evidence type="ECO:0000256" key="2">
    <source>
        <dbReference type="SAM" id="Phobius"/>
    </source>
</evidence>
<reference evidence="3 4" key="1">
    <citation type="submission" date="2015-06" db="EMBL/GenBank/DDBJ databases">
        <title>Investigation of pathophysiology for high-risk pregnancy and development of treatment modality based on it.</title>
        <authorList>
            <person name="Kim B.-C."/>
            <person name="Lim S."/>
        </authorList>
    </citation>
    <scope>NUCLEOTIDE SEQUENCE [LARGE SCALE GENOMIC DNA]</scope>
    <source>
        <strain evidence="3 4">AD1-86</strain>
    </source>
</reference>
<dbReference type="PROSITE" id="PS51257">
    <property type="entry name" value="PROKAR_LIPOPROTEIN"/>
    <property type="match status" value="1"/>
</dbReference>